<protein>
    <submittedName>
        <fullName evidence="2">Uncharacterized protein</fullName>
    </submittedName>
</protein>
<evidence type="ECO:0000256" key="1">
    <source>
        <dbReference type="SAM" id="MobiDB-lite"/>
    </source>
</evidence>
<gene>
    <name evidence="2" type="ORF">CRG98_034864</name>
</gene>
<dbReference type="EMBL" id="PGOL01002827">
    <property type="protein sequence ID" value="PKI44745.1"/>
    <property type="molecule type" value="Genomic_DNA"/>
</dbReference>
<evidence type="ECO:0000313" key="3">
    <source>
        <dbReference type="Proteomes" id="UP000233551"/>
    </source>
</evidence>
<keyword evidence="3" id="KW-1185">Reference proteome</keyword>
<proteinExistence type="predicted"/>
<organism evidence="2 3">
    <name type="scientific">Punica granatum</name>
    <name type="common">Pomegranate</name>
    <dbReference type="NCBI Taxonomy" id="22663"/>
    <lineage>
        <taxon>Eukaryota</taxon>
        <taxon>Viridiplantae</taxon>
        <taxon>Streptophyta</taxon>
        <taxon>Embryophyta</taxon>
        <taxon>Tracheophyta</taxon>
        <taxon>Spermatophyta</taxon>
        <taxon>Magnoliopsida</taxon>
        <taxon>eudicotyledons</taxon>
        <taxon>Gunneridae</taxon>
        <taxon>Pentapetalae</taxon>
        <taxon>rosids</taxon>
        <taxon>malvids</taxon>
        <taxon>Myrtales</taxon>
        <taxon>Lythraceae</taxon>
        <taxon>Punica</taxon>
    </lineage>
</organism>
<dbReference type="Proteomes" id="UP000233551">
    <property type="component" value="Unassembled WGS sequence"/>
</dbReference>
<dbReference type="AlphaFoldDB" id="A0A2I0IL61"/>
<name>A0A2I0IL61_PUNGR</name>
<sequence length="122" mass="12951">MERSKTAGSLPAKVDTTGLSCGVGGRDGRPLVIARHAMERGEDREWSTFEGRHNSPIVRDMVVAVQTSDAGNASKRIEPEPTKYVPSGVAKLYGPECGLSSGPACALLDRAAWECPPFHGDA</sequence>
<accession>A0A2I0IL61</accession>
<reference evidence="2 3" key="1">
    <citation type="submission" date="2017-11" db="EMBL/GenBank/DDBJ databases">
        <title>De-novo sequencing of pomegranate (Punica granatum L.) genome.</title>
        <authorList>
            <person name="Akparov Z."/>
            <person name="Amiraslanov A."/>
            <person name="Hajiyeva S."/>
            <person name="Abbasov M."/>
            <person name="Kaur K."/>
            <person name="Hamwieh A."/>
            <person name="Solovyev V."/>
            <person name="Salamov A."/>
            <person name="Braich B."/>
            <person name="Kosarev P."/>
            <person name="Mahmoud A."/>
            <person name="Hajiyev E."/>
            <person name="Babayeva S."/>
            <person name="Izzatullayeva V."/>
            <person name="Mammadov A."/>
            <person name="Mammadov A."/>
            <person name="Sharifova S."/>
            <person name="Ojaghi J."/>
            <person name="Eynullazada K."/>
            <person name="Bayramov B."/>
            <person name="Abdulazimova A."/>
            <person name="Shahmuradov I."/>
        </authorList>
    </citation>
    <scope>NUCLEOTIDE SEQUENCE [LARGE SCALE GENOMIC DNA]</scope>
    <source>
        <strain evidence="3">cv. AG2017</strain>
        <tissue evidence="2">Leaf</tissue>
    </source>
</reference>
<evidence type="ECO:0000313" key="2">
    <source>
        <dbReference type="EMBL" id="PKI44745.1"/>
    </source>
</evidence>
<comment type="caution">
    <text evidence="2">The sequence shown here is derived from an EMBL/GenBank/DDBJ whole genome shotgun (WGS) entry which is preliminary data.</text>
</comment>
<feature type="region of interest" description="Disordered" evidence="1">
    <location>
        <begin position="1"/>
        <end position="21"/>
    </location>
</feature>